<dbReference type="InterPro" id="IPR014811">
    <property type="entry name" value="ArgoL1"/>
</dbReference>
<feature type="domain" description="Piwi" evidence="4">
    <location>
        <begin position="704"/>
        <end position="1010"/>
    </location>
</feature>
<dbReference type="SMART" id="SM01163">
    <property type="entry name" value="DUF1785"/>
    <property type="match status" value="1"/>
</dbReference>
<comment type="caution">
    <text evidence="5">The sequence shown here is derived from an EMBL/GenBank/DDBJ whole genome shotgun (WGS) entry which is preliminary data.</text>
</comment>
<comment type="similarity">
    <text evidence="1">Belongs to the argonaute family.</text>
</comment>
<keyword evidence="6" id="KW-1185">Reference proteome</keyword>
<reference evidence="5" key="1">
    <citation type="journal article" date="2022" name="bioRxiv">
        <title>Deciphering the potential niche of two novel black yeast fungi from a biological soil crust based on their genomes, phenotypes, and melanin regulation.</title>
        <authorList>
            <consortium name="DOE Joint Genome Institute"/>
            <person name="Carr E.C."/>
            <person name="Barton Q."/>
            <person name="Grambo S."/>
            <person name="Sullivan M."/>
            <person name="Renfro C.M."/>
            <person name="Kuo A."/>
            <person name="Pangilinan J."/>
            <person name="Lipzen A."/>
            <person name="Keymanesh K."/>
            <person name="Savage E."/>
            <person name="Barry K."/>
            <person name="Grigoriev I.V."/>
            <person name="Riekhof W.R."/>
            <person name="Harris S.S."/>
        </authorList>
    </citation>
    <scope>NUCLEOTIDE SEQUENCE</scope>
    <source>
        <strain evidence="5">JF 03-4F</strain>
    </source>
</reference>
<proteinExistence type="inferred from homology"/>
<protein>
    <submittedName>
        <fullName evidence="5">Aubergine</fullName>
    </submittedName>
</protein>
<dbReference type="SUPFAM" id="SSF53098">
    <property type="entry name" value="Ribonuclease H-like"/>
    <property type="match status" value="1"/>
</dbReference>
<evidence type="ECO:0000256" key="2">
    <source>
        <dbReference type="SAM" id="MobiDB-lite"/>
    </source>
</evidence>
<dbReference type="Pfam" id="PF08699">
    <property type="entry name" value="ArgoL1"/>
    <property type="match status" value="1"/>
</dbReference>
<dbReference type="EMBL" id="MU404350">
    <property type="protein sequence ID" value="KAI1617763.1"/>
    <property type="molecule type" value="Genomic_DNA"/>
</dbReference>
<sequence>MSQAPRRRGAGRAARGPASSETSSRRGDRLQVPPGGFDGPASRGSASASHGRQPSNAPSVGSTSPSAPQGSFAPSAGTAASPRSSSAGQTAPPQQAQAPIVQGDPARESQPRYTDALRNIDLPPSFYNIDQLHLHNVLMVTAALLAYNPIHPHTFPITIMESSTSRSSIPFFRNIVGPGTDDSQYSLPTQFAKRPGFNTTGKAVQVSVNSYQVTQYPTAKVYQYDVVIGNGDEKRVVQRKVWASQARKKATGPPIIYDGNRLAWSLTDHNEIRLMVDLDQEEGRQSRDPGRNTFRLHIKKTRPLDISVVQAYLDGRIQFNIEVAGAVNFMDHLLREGPSTSNQFLSIRRSIFKRQGQRADLGGGIEVWRGVYQSMRLAEGKKLVINLDVANTCFWKPSSLIATIVTKFRLRDPQQIVSEMRPRQDNGSRKESDTHTTVRKAIKGIMVTAQYKGNPMADKEWKIHTLSLNNAHEEKLDWKDPQTKKPTGERVSIAQYFKRKYNIALQFPELPLVEMTKKGVMYPMEFLQIISGTRYAAKLDETQTANMIKFAVSPPAQRLAAIDEGKSWLNWGSDPHLNNYGLRVNPQQIKTNARILPAPGVKFGNKTEQPGTKGRWDLRGKKFLNGNPQELVAWGIGVFTGRGRVPDKSAIDRFALDFARAYREHGGQVANQPPTIAMLPADAGKAVEELYNQTGNQFKRRPQLMIFLLQDRNSFHYLRIKKSADCRYGVVTQCMQLQQVIKGNAQYYSNVLMKVNAKLGGTTSQAIPHATSGFKGFTAPTMIIGADVSHASPGSQQASMAAITVSFDRFGGRYAAACQTNGFRVEMVSEANWRNMLKPLVTQWMSTVGGGSLPQQIYYIRDGVSEGQFAHVLNQEVPHIKAIMEACAGKPWAGKITVVIAGKRHHVRAFPGRDAADQKGNPLPGCIIERDVTTPNEFDFYLYAHIALQGTSRPTHYSVIYDEANHSPNALPNMLYEHCYQYMRSTTSVSLHPAAYYAHLASNRAKAHEDVQATAGPQAGSGFKMNAPSRSSEPSDSEVKSLLPLYNAQGIVFAMWYI</sequence>
<dbReference type="Proteomes" id="UP001203852">
    <property type="component" value="Unassembled WGS sequence"/>
</dbReference>
<organism evidence="5 6">
    <name type="scientific">Exophiala viscosa</name>
    <dbReference type="NCBI Taxonomy" id="2486360"/>
    <lineage>
        <taxon>Eukaryota</taxon>
        <taxon>Fungi</taxon>
        <taxon>Dikarya</taxon>
        <taxon>Ascomycota</taxon>
        <taxon>Pezizomycotina</taxon>
        <taxon>Eurotiomycetes</taxon>
        <taxon>Chaetothyriomycetidae</taxon>
        <taxon>Chaetothyriales</taxon>
        <taxon>Herpotrichiellaceae</taxon>
        <taxon>Exophiala</taxon>
    </lineage>
</organism>
<feature type="region of interest" description="Disordered" evidence="2">
    <location>
        <begin position="1"/>
        <end position="112"/>
    </location>
</feature>
<dbReference type="PROSITE" id="PS50821">
    <property type="entry name" value="PAZ"/>
    <property type="match status" value="1"/>
</dbReference>
<dbReference type="CDD" id="cd04657">
    <property type="entry name" value="Piwi_ago-like"/>
    <property type="match status" value="1"/>
</dbReference>
<accession>A0AAN6E6J9</accession>
<dbReference type="Gene3D" id="3.30.420.10">
    <property type="entry name" value="Ribonuclease H-like superfamily/Ribonuclease H"/>
    <property type="match status" value="1"/>
</dbReference>
<dbReference type="Pfam" id="PF02170">
    <property type="entry name" value="PAZ"/>
    <property type="match status" value="1"/>
</dbReference>
<dbReference type="CDD" id="cd02846">
    <property type="entry name" value="PAZ_argonaute_like"/>
    <property type="match status" value="1"/>
</dbReference>
<dbReference type="InterPro" id="IPR032473">
    <property type="entry name" value="Argonaute_Mid_dom"/>
</dbReference>
<dbReference type="Gene3D" id="2.170.260.10">
    <property type="entry name" value="paz domain"/>
    <property type="match status" value="1"/>
</dbReference>
<name>A0AAN6E6J9_9EURO</name>
<dbReference type="Pfam" id="PF16486">
    <property type="entry name" value="ArgoN"/>
    <property type="match status" value="1"/>
</dbReference>
<evidence type="ECO:0000256" key="1">
    <source>
        <dbReference type="RuleBase" id="RU361178"/>
    </source>
</evidence>
<dbReference type="InterPro" id="IPR036085">
    <property type="entry name" value="PAZ_dom_sf"/>
</dbReference>
<dbReference type="InterPro" id="IPR045246">
    <property type="entry name" value="Piwi_ago-like"/>
</dbReference>
<dbReference type="SMART" id="SM00949">
    <property type="entry name" value="PAZ"/>
    <property type="match status" value="1"/>
</dbReference>
<dbReference type="InterPro" id="IPR012337">
    <property type="entry name" value="RNaseH-like_sf"/>
</dbReference>
<feature type="region of interest" description="Disordered" evidence="2">
    <location>
        <begin position="1008"/>
        <end position="1036"/>
    </location>
</feature>
<dbReference type="AlphaFoldDB" id="A0AAN6E6J9"/>
<dbReference type="InterPro" id="IPR003100">
    <property type="entry name" value="PAZ_dom"/>
</dbReference>
<evidence type="ECO:0000259" key="4">
    <source>
        <dbReference type="PROSITE" id="PS50822"/>
    </source>
</evidence>
<feature type="domain" description="PAZ" evidence="3">
    <location>
        <begin position="416"/>
        <end position="531"/>
    </location>
</feature>
<feature type="compositionally biased region" description="Low complexity" evidence="2">
    <location>
        <begin position="41"/>
        <end position="52"/>
    </location>
</feature>
<dbReference type="PROSITE" id="PS50822">
    <property type="entry name" value="PIWI"/>
    <property type="match status" value="1"/>
</dbReference>
<dbReference type="SUPFAM" id="SSF101690">
    <property type="entry name" value="PAZ domain"/>
    <property type="match status" value="1"/>
</dbReference>
<dbReference type="PANTHER" id="PTHR22891">
    <property type="entry name" value="EUKARYOTIC TRANSLATION INITIATION FACTOR 2C"/>
    <property type="match status" value="1"/>
</dbReference>
<dbReference type="GO" id="GO:0003723">
    <property type="term" value="F:RNA binding"/>
    <property type="evidence" value="ECO:0007669"/>
    <property type="project" value="InterPro"/>
</dbReference>
<dbReference type="SMART" id="SM00950">
    <property type="entry name" value="Piwi"/>
    <property type="match status" value="1"/>
</dbReference>
<feature type="compositionally biased region" description="Polar residues" evidence="2">
    <location>
        <begin position="53"/>
        <end position="69"/>
    </location>
</feature>
<evidence type="ECO:0000313" key="5">
    <source>
        <dbReference type="EMBL" id="KAI1617763.1"/>
    </source>
</evidence>
<feature type="compositionally biased region" description="Basic residues" evidence="2">
    <location>
        <begin position="1"/>
        <end position="10"/>
    </location>
</feature>
<dbReference type="Pfam" id="PF02171">
    <property type="entry name" value="Piwi"/>
    <property type="match status" value="1"/>
</dbReference>
<dbReference type="Pfam" id="PF16488">
    <property type="entry name" value="ArgoL2"/>
    <property type="match status" value="1"/>
</dbReference>
<dbReference type="InterPro" id="IPR032474">
    <property type="entry name" value="Argonaute_N"/>
</dbReference>
<dbReference type="InterPro" id="IPR032472">
    <property type="entry name" value="ArgoL2"/>
</dbReference>
<dbReference type="InterPro" id="IPR003165">
    <property type="entry name" value="Piwi"/>
</dbReference>
<dbReference type="Gene3D" id="3.40.50.2300">
    <property type="match status" value="1"/>
</dbReference>
<evidence type="ECO:0000313" key="6">
    <source>
        <dbReference type="Proteomes" id="UP001203852"/>
    </source>
</evidence>
<dbReference type="InterPro" id="IPR036397">
    <property type="entry name" value="RNaseH_sf"/>
</dbReference>
<gene>
    <name evidence="5" type="ORF">EDD36DRAFT_413476</name>
</gene>
<evidence type="ECO:0000259" key="3">
    <source>
        <dbReference type="PROSITE" id="PS50821"/>
    </source>
</evidence>
<dbReference type="Pfam" id="PF16487">
    <property type="entry name" value="ArgoMid"/>
    <property type="match status" value="1"/>
</dbReference>